<dbReference type="Proteomes" id="UP001570846">
    <property type="component" value="Unassembled WGS sequence"/>
</dbReference>
<organism evidence="1 3">
    <name type="scientific">Rufibacter glacialis</name>
    <dbReference type="NCBI Taxonomy" id="1259555"/>
    <lineage>
        <taxon>Bacteria</taxon>
        <taxon>Pseudomonadati</taxon>
        <taxon>Bacteroidota</taxon>
        <taxon>Cytophagia</taxon>
        <taxon>Cytophagales</taxon>
        <taxon>Hymenobacteraceae</taxon>
        <taxon>Rufibacter</taxon>
    </lineage>
</organism>
<evidence type="ECO:0000313" key="2">
    <source>
        <dbReference type="EMBL" id="MFA1773167.1"/>
    </source>
</evidence>
<dbReference type="EMBL" id="VKKZ01000025">
    <property type="protein sequence ID" value="KAA6430706.1"/>
    <property type="molecule type" value="Genomic_DNA"/>
</dbReference>
<dbReference type="AlphaFoldDB" id="A0A5M8Q747"/>
<dbReference type="OrthoDB" id="1376506at2"/>
<evidence type="ECO:0000313" key="4">
    <source>
        <dbReference type="Proteomes" id="UP001570846"/>
    </source>
</evidence>
<dbReference type="EMBL" id="JBGOGF010000011">
    <property type="protein sequence ID" value="MFA1773167.1"/>
    <property type="molecule type" value="Genomic_DNA"/>
</dbReference>
<keyword evidence="4" id="KW-1185">Reference proteome</keyword>
<dbReference type="RefSeq" id="WP_149100363.1">
    <property type="nucleotide sequence ID" value="NZ_BMMG01000008.1"/>
</dbReference>
<comment type="caution">
    <text evidence="1">The sequence shown here is derived from an EMBL/GenBank/DDBJ whole genome shotgun (WGS) entry which is preliminary data.</text>
</comment>
<evidence type="ECO:0000313" key="1">
    <source>
        <dbReference type="EMBL" id="KAA6430706.1"/>
    </source>
</evidence>
<reference evidence="2 4" key="3">
    <citation type="submission" date="2024-08" db="EMBL/GenBank/DDBJ databases">
        <authorList>
            <person name="Wei W."/>
        </authorList>
    </citation>
    <scope>NUCLEOTIDE SEQUENCE [LARGE SCALE GENOMIC DNA]</scope>
    <source>
        <strain evidence="2 4">XU2</strain>
    </source>
</reference>
<proteinExistence type="predicted"/>
<evidence type="ECO:0000313" key="3">
    <source>
        <dbReference type="Proteomes" id="UP000323866"/>
    </source>
</evidence>
<gene>
    <name evidence="2" type="ORF">ACD591_17840</name>
    <name evidence="1" type="ORF">FOE74_19760</name>
</gene>
<dbReference type="Proteomes" id="UP000323866">
    <property type="component" value="Unassembled WGS sequence"/>
</dbReference>
<reference evidence="1 3" key="2">
    <citation type="submission" date="2019-09" db="EMBL/GenBank/DDBJ databases">
        <title>A bacterium isolated from glacier soil.</title>
        <authorList>
            <person name="Liu Q."/>
        </authorList>
    </citation>
    <scope>NUCLEOTIDE SEQUENCE [LARGE SCALE GENOMIC DNA]</scope>
    <source>
        <strain evidence="1 3">MDT1-10-3</strain>
    </source>
</reference>
<protein>
    <submittedName>
        <fullName evidence="1">Uncharacterized protein</fullName>
    </submittedName>
</protein>
<name>A0A5M8Q747_9BACT</name>
<accession>A0A5M8Q747</accession>
<sequence>MFGLFNKRTYKTEFTEENKEKFNDLLTEIYVILRDSAYTSQANWIKEILFAVQKENPDLFKQKVISAGLLGGAGSVVDVWIEEEEKRNRLDSLINDFFELTFKSGLTHSALKARMTRIIKK</sequence>
<reference evidence="1 3" key="1">
    <citation type="submission" date="2019-07" db="EMBL/GenBank/DDBJ databases">
        <authorList>
            <person name="Qu J.-H."/>
        </authorList>
    </citation>
    <scope>NUCLEOTIDE SEQUENCE [LARGE SCALE GENOMIC DNA]</scope>
    <source>
        <strain evidence="1 3">MDT1-10-3</strain>
    </source>
</reference>